<dbReference type="GO" id="GO:0015179">
    <property type="term" value="F:L-amino acid transmembrane transporter activity"/>
    <property type="evidence" value="ECO:0007669"/>
    <property type="project" value="TreeGrafter"/>
</dbReference>
<gene>
    <name evidence="8" type="ORF">AO090012000283</name>
</gene>
<evidence type="ECO:0000256" key="5">
    <source>
        <dbReference type="ARBA" id="ARBA00023136"/>
    </source>
</evidence>
<name>Q2UD79_ASPOR</name>
<dbReference type="HOGENOM" id="CLU_027816_4_2_1"/>
<evidence type="ECO:0000256" key="3">
    <source>
        <dbReference type="ARBA" id="ARBA00022692"/>
    </source>
</evidence>
<dbReference type="OMA" id="FTCASKT"/>
<feature type="transmembrane region" description="Helical" evidence="6">
    <location>
        <begin position="205"/>
        <end position="225"/>
    </location>
</feature>
<feature type="transmembrane region" description="Helical" evidence="6">
    <location>
        <begin position="84"/>
        <end position="103"/>
    </location>
</feature>
<feature type="transmembrane region" description="Helical" evidence="6">
    <location>
        <begin position="231"/>
        <end position="249"/>
    </location>
</feature>
<dbReference type="Proteomes" id="UP000006564">
    <property type="component" value="Chromosome 4"/>
</dbReference>
<sequence>MAALGLVPALILIIGLGLVATYTGYVLGQFKLRYPHVHSMADAGEILLGRFGRELLGTAQLVFLIFIMGSHILTFTVMMNTLTKHGTCSIVFGVVGLILSFVCTLPRTLKKVSWLSISYYPKTLYLLQATDTTMYTVTALVIYRYGGKDVSSPALGSTSPLVSKIAYGIAIPTIIIAGVINGHVACKYIYVRLFRNTDRMHKRNLVSIGSWILIGLVLWTLAWIIAEAIPVFNNLLSLITALFASWFTCKFARLCWTKQSNACKIDGMSGIFWLFLNWGRYTSSPRKIFLTVVNLIIVGIGGCLCGLGLYVSGKAIHDDPSNASFSCANNA</sequence>
<evidence type="ECO:0000256" key="1">
    <source>
        <dbReference type="ARBA" id="ARBA00004141"/>
    </source>
</evidence>
<feature type="transmembrane region" description="Helical" evidence="6">
    <location>
        <begin position="288"/>
        <end position="311"/>
    </location>
</feature>
<reference evidence="8 9" key="1">
    <citation type="journal article" date="2005" name="Nature">
        <title>Genome sequencing and analysis of Aspergillus oryzae.</title>
        <authorList>
            <person name="Machida M."/>
            <person name="Asai K."/>
            <person name="Sano M."/>
            <person name="Tanaka T."/>
            <person name="Kumagai T."/>
            <person name="Terai G."/>
            <person name="Kusumoto K."/>
            <person name="Arima T."/>
            <person name="Akita O."/>
            <person name="Kashiwagi Y."/>
            <person name="Abe K."/>
            <person name="Gomi K."/>
            <person name="Horiuchi H."/>
            <person name="Kitamoto K."/>
            <person name="Kobayashi T."/>
            <person name="Takeuchi M."/>
            <person name="Denning D.W."/>
            <person name="Galagan J.E."/>
            <person name="Nierman W.C."/>
            <person name="Yu J."/>
            <person name="Archer D.B."/>
            <person name="Bennett J.W."/>
            <person name="Bhatnagar D."/>
            <person name="Cleveland T.E."/>
            <person name="Fedorova N.D."/>
            <person name="Gotoh O."/>
            <person name="Horikawa H."/>
            <person name="Hosoyama A."/>
            <person name="Ichinomiya M."/>
            <person name="Igarashi R."/>
            <person name="Iwashita K."/>
            <person name="Juvvadi P.R."/>
            <person name="Kato M."/>
            <person name="Kato Y."/>
            <person name="Kin T."/>
            <person name="Kokubun A."/>
            <person name="Maeda H."/>
            <person name="Maeyama N."/>
            <person name="Maruyama J."/>
            <person name="Nagasaki H."/>
            <person name="Nakajima T."/>
            <person name="Oda K."/>
            <person name="Okada K."/>
            <person name="Paulsen I."/>
            <person name="Sakamoto K."/>
            <person name="Sawano T."/>
            <person name="Takahashi M."/>
            <person name="Takase K."/>
            <person name="Terabayashi Y."/>
            <person name="Wortman J."/>
            <person name="Yamada O."/>
            <person name="Yamagata Y."/>
            <person name="Anazawa H."/>
            <person name="Hata Y."/>
            <person name="Koide Y."/>
            <person name="Komori T."/>
            <person name="Koyama Y."/>
            <person name="Minetoki T."/>
            <person name="Suharnan S."/>
            <person name="Tanaka A."/>
            <person name="Isono K."/>
            <person name="Kuhara S."/>
            <person name="Ogasawara N."/>
            <person name="Kikuchi H."/>
        </authorList>
    </citation>
    <scope>NUCLEOTIDE SEQUENCE [LARGE SCALE GENOMIC DNA]</scope>
    <source>
        <strain evidence="9">ATCC 42149 / RIB 40</strain>
    </source>
</reference>
<feature type="transmembrane region" description="Helical" evidence="6">
    <location>
        <begin position="165"/>
        <end position="184"/>
    </location>
</feature>
<dbReference type="KEGG" id="aor:AO090012000283"/>
<dbReference type="Pfam" id="PF01490">
    <property type="entry name" value="Aa_trans"/>
    <property type="match status" value="1"/>
</dbReference>
<comment type="similarity">
    <text evidence="2">Belongs to the amino acid/polyamine transporter 2 family.</text>
</comment>
<dbReference type="AlphaFoldDB" id="Q2UD79"/>
<keyword evidence="3 6" id="KW-0812">Transmembrane</keyword>
<evidence type="ECO:0000313" key="9">
    <source>
        <dbReference type="Proteomes" id="UP000006564"/>
    </source>
</evidence>
<dbReference type="GeneID" id="5987799"/>
<keyword evidence="4 6" id="KW-1133">Transmembrane helix</keyword>
<accession>Q2UD79</accession>
<dbReference type="PANTHER" id="PTHR22950">
    <property type="entry name" value="AMINO ACID TRANSPORTER"/>
    <property type="match status" value="1"/>
</dbReference>
<dbReference type="PANTHER" id="PTHR22950:SF479">
    <property type="entry name" value="AMINO ACID TRANSPORTER (EUROFUNG)-RELATED"/>
    <property type="match status" value="1"/>
</dbReference>
<comment type="subcellular location">
    <subcellularLocation>
        <location evidence="1">Membrane</location>
        <topology evidence="1">Multi-pass membrane protein</topology>
    </subcellularLocation>
</comment>
<dbReference type="EMBL" id="AP007161">
    <property type="protein sequence ID" value="BAE60486.1"/>
    <property type="molecule type" value="Genomic_DNA"/>
</dbReference>
<protein>
    <submittedName>
        <fullName evidence="8">DNA, SC012</fullName>
    </submittedName>
</protein>
<feature type="transmembrane region" description="Helical" evidence="6">
    <location>
        <begin position="55"/>
        <end position="78"/>
    </location>
</feature>
<dbReference type="EMBL" id="BA000052">
    <property type="protein sequence ID" value="BAE60486.1"/>
    <property type="molecule type" value="Genomic_DNA"/>
</dbReference>
<dbReference type="InterPro" id="IPR013057">
    <property type="entry name" value="AA_transpt_TM"/>
</dbReference>
<evidence type="ECO:0000256" key="4">
    <source>
        <dbReference type="ARBA" id="ARBA00022989"/>
    </source>
</evidence>
<dbReference type="RefSeq" id="XP_023091335.1">
    <property type="nucleotide sequence ID" value="XM_023236406.1"/>
</dbReference>
<dbReference type="GO" id="GO:0016020">
    <property type="term" value="C:membrane"/>
    <property type="evidence" value="ECO:0007669"/>
    <property type="project" value="UniProtKB-SubCell"/>
</dbReference>
<evidence type="ECO:0000313" key="8">
    <source>
        <dbReference type="EMBL" id="BAE60486.1"/>
    </source>
</evidence>
<feature type="domain" description="Amino acid transporter transmembrane" evidence="7">
    <location>
        <begin position="1"/>
        <end position="117"/>
    </location>
</feature>
<evidence type="ECO:0000256" key="6">
    <source>
        <dbReference type="SAM" id="Phobius"/>
    </source>
</evidence>
<proteinExistence type="inferred from homology"/>
<keyword evidence="9" id="KW-1185">Reference proteome</keyword>
<dbReference type="STRING" id="510516.Q2UD79"/>
<organism evidence="8 9">
    <name type="scientific">Aspergillus oryzae (strain ATCC 42149 / RIB 40)</name>
    <name type="common">Yellow koji mold</name>
    <dbReference type="NCBI Taxonomy" id="510516"/>
    <lineage>
        <taxon>Eukaryota</taxon>
        <taxon>Fungi</taxon>
        <taxon>Dikarya</taxon>
        <taxon>Ascomycota</taxon>
        <taxon>Pezizomycotina</taxon>
        <taxon>Eurotiomycetes</taxon>
        <taxon>Eurotiomycetidae</taxon>
        <taxon>Eurotiales</taxon>
        <taxon>Aspergillaceae</taxon>
        <taxon>Aspergillus</taxon>
        <taxon>Aspergillus subgen. Circumdati</taxon>
    </lineage>
</organism>
<evidence type="ECO:0000256" key="2">
    <source>
        <dbReference type="ARBA" id="ARBA00008066"/>
    </source>
</evidence>
<keyword evidence="5 6" id="KW-0472">Membrane</keyword>
<feature type="transmembrane region" description="Helical" evidence="6">
    <location>
        <begin position="6"/>
        <end position="27"/>
    </location>
</feature>
<evidence type="ECO:0000259" key="7">
    <source>
        <dbReference type="Pfam" id="PF01490"/>
    </source>
</evidence>